<dbReference type="InterPro" id="IPR036679">
    <property type="entry name" value="FlgN-like_sf"/>
</dbReference>
<comment type="caution">
    <text evidence="2">The sequence shown here is derived from an EMBL/GenBank/DDBJ whole genome shotgun (WGS) entry which is preliminary data.</text>
</comment>
<dbReference type="RefSeq" id="WP_123607652.1">
    <property type="nucleotide sequence ID" value="NZ_RJVG01000001.1"/>
</dbReference>
<dbReference type="GO" id="GO:0044780">
    <property type="term" value="P:bacterial-type flagellum assembly"/>
    <property type="evidence" value="ECO:0007669"/>
    <property type="project" value="InterPro"/>
</dbReference>
<dbReference type="Pfam" id="PF05130">
    <property type="entry name" value="FlgN"/>
    <property type="match status" value="1"/>
</dbReference>
<sequence length="171" mass="19666">MASLIEELIIILKQEQELYESLIPIAEEKTRIIIKNDLGSLQEITEKEQHAVEKVNTLEKKREETITNIGTVISRDPSVLNIQTIIKFLEKQPKEQKELSIIHDNLKKAIHRLMEINNHNKSLIEQSLEMIEFNMNFIQSTRMSPGNNNYTKGAASVYDSTNGRGMFDAKQ</sequence>
<evidence type="ECO:0000313" key="3">
    <source>
        <dbReference type="Proteomes" id="UP000273083"/>
    </source>
</evidence>
<proteinExistence type="predicted"/>
<keyword evidence="1" id="KW-1005">Bacterial flagellum biogenesis</keyword>
<reference evidence="2 3" key="1">
    <citation type="submission" date="2018-11" db="EMBL/GenBank/DDBJ databases">
        <title>Genomic Encyclopedia of Type Strains, Phase IV (KMG-IV): sequencing the most valuable type-strain genomes for metagenomic binning, comparative biology and taxonomic classification.</title>
        <authorList>
            <person name="Goeker M."/>
        </authorList>
    </citation>
    <scope>NUCLEOTIDE SEQUENCE [LARGE SCALE GENOMIC DNA]</scope>
    <source>
        <strain evidence="2 3">DSM 26537</strain>
    </source>
</reference>
<dbReference type="EMBL" id="RJVG01000001">
    <property type="protein sequence ID" value="ROR31555.1"/>
    <property type="molecule type" value="Genomic_DNA"/>
</dbReference>
<accession>A0A3N1XY68</accession>
<dbReference type="AlphaFoldDB" id="A0A3N1XY68"/>
<dbReference type="Gene3D" id="1.20.58.300">
    <property type="entry name" value="FlgN-like"/>
    <property type="match status" value="1"/>
</dbReference>
<organism evidence="2 3">
    <name type="scientific">Mobilisporobacter senegalensis</name>
    <dbReference type="NCBI Taxonomy" id="1329262"/>
    <lineage>
        <taxon>Bacteria</taxon>
        <taxon>Bacillati</taxon>
        <taxon>Bacillota</taxon>
        <taxon>Clostridia</taxon>
        <taxon>Lachnospirales</taxon>
        <taxon>Lachnospiraceae</taxon>
        <taxon>Mobilisporobacter</taxon>
    </lineage>
</organism>
<evidence type="ECO:0000256" key="1">
    <source>
        <dbReference type="ARBA" id="ARBA00022795"/>
    </source>
</evidence>
<dbReference type="OrthoDB" id="2049621at2"/>
<dbReference type="InterPro" id="IPR007809">
    <property type="entry name" value="FlgN-like"/>
</dbReference>
<keyword evidence="3" id="KW-1185">Reference proteome</keyword>
<evidence type="ECO:0000313" key="2">
    <source>
        <dbReference type="EMBL" id="ROR31555.1"/>
    </source>
</evidence>
<gene>
    <name evidence="2" type="ORF">EDD66_101172</name>
</gene>
<dbReference type="Proteomes" id="UP000273083">
    <property type="component" value="Unassembled WGS sequence"/>
</dbReference>
<protein>
    <submittedName>
        <fullName evidence="2">FlgN protein</fullName>
    </submittedName>
</protein>
<dbReference type="SUPFAM" id="SSF140566">
    <property type="entry name" value="FlgN-like"/>
    <property type="match status" value="1"/>
</dbReference>
<name>A0A3N1XY68_9FIRM</name>